<dbReference type="InterPro" id="IPR051174">
    <property type="entry name" value="Cytochrome_c-type_ET"/>
</dbReference>
<dbReference type="GO" id="GO:0046872">
    <property type="term" value="F:metal ion binding"/>
    <property type="evidence" value="ECO:0007669"/>
    <property type="project" value="UniProtKB-KW"/>
</dbReference>
<dbReference type="GO" id="GO:0022900">
    <property type="term" value="P:electron transport chain"/>
    <property type="evidence" value="ECO:0007669"/>
    <property type="project" value="InterPro"/>
</dbReference>
<keyword evidence="10" id="KW-0408">Iron</keyword>
<dbReference type="PANTHER" id="PTHR30333">
    <property type="entry name" value="CYTOCHROME C-TYPE PROTEIN"/>
    <property type="match status" value="1"/>
</dbReference>
<proteinExistence type="inferred from homology"/>
<dbReference type="RefSeq" id="WP_349244435.1">
    <property type="nucleotide sequence ID" value="NZ_JASCXX010000008.1"/>
</dbReference>
<name>A0AAW6U058_9BACT</name>
<dbReference type="PANTHER" id="PTHR30333:SF1">
    <property type="entry name" value="CYTOCHROME C-TYPE PROTEIN NAPC"/>
    <property type="match status" value="1"/>
</dbReference>
<evidence type="ECO:0000256" key="5">
    <source>
        <dbReference type="ARBA" id="ARBA00022617"/>
    </source>
</evidence>
<feature type="transmembrane region" description="Helical" evidence="12">
    <location>
        <begin position="20"/>
        <end position="39"/>
    </location>
</feature>
<dbReference type="NCBIfam" id="TIGR03153">
    <property type="entry name" value="cytochr_NrfH"/>
    <property type="match status" value="1"/>
</dbReference>
<protein>
    <submittedName>
        <fullName evidence="14">Cytochrome c nitrite reductase small subunit</fullName>
        <ecNumber evidence="14">1.7.2.2</ecNumber>
    </submittedName>
</protein>
<evidence type="ECO:0000256" key="7">
    <source>
        <dbReference type="ARBA" id="ARBA00022723"/>
    </source>
</evidence>
<sequence>MELWRRVMSIVGLSGLPRAWQVGIYGLAGVAVGLALLLVRVANATSYLSDSPLTCINCHVMTDAYASWQRGSHGRVAACVDCHVPHHNVAAKYAYKARDGMKHSYVFTLRKEPQVLELSAPAVPVVQSNCVRCHSDQLAMVRLAASAERRCWDCHENIHGSVRSLSTSPSMLRPALPDAGLDWIRKGGQ</sequence>
<keyword evidence="5" id="KW-0349">Heme</keyword>
<keyword evidence="3" id="KW-0813">Transport</keyword>
<reference evidence="14" key="1">
    <citation type="submission" date="2023-05" db="EMBL/GenBank/DDBJ databases">
        <title>Anaerotaeda fermentans gen. nov., sp. nov., a novel anaerobic planctomycete of the new family within the order Sedimentisphaerales isolated from Taman Peninsula, Russia.</title>
        <authorList>
            <person name="Khomyakova M.A."/>
            <person name="Merkel A.Y."/>
            <person name="Slobodkin A.I."/>
        </authorList>
    </citation>
    <scope>NUCLEOTIDE SEQUENCE</scope>
    <source>
        <strain evidence="14">M17dextr</strain>
    </source>
</reference>
<keyword evidence="4" id="KW-1003">Cell membrane</keyword>
<comment type="subcellular location">
    <subcellularLocation>
        <location evidence="1">Cell membrane</location>
    </subcellularLocation>
</comment>
<dbReference type="SUPFAM" id="SSF48695">
    <property type="entry name" value="Multiheme cytochromes"/>
    <property type="match status" value="1"/>
</dbReference>
<evidence type="ECO:0000256" key="4">
    <source>
        <dbReference type="ARBA" id="ARBA00022475"/>
    </source>
</evidence>
<dbReference type="InterPro" id="IPR038266">
    <property type="entry name" value="NapC/NirT_cytc_sf"/>
</dbReference>
<evidence type="ECO:0000256" key="2">
    <source>
        <dbReference type="ARBA" id="ARBA00007395"/>
    </source>
</evidence>
<evidence type="ECO:0000256" key="3">
    <source>
        <dbReference type="ARBA" id="ARBA00022448"/>
    </source>
</evidence>
<evidence type="ECO:0000259" key="13">
    <source>
        <dbReference type="Pfam" id="PF03264"/>
    </source>
</evidence>
<comment type="similarity">
    <text evidence="2">Belongs to the NapC/NirT/NrfH family.</text>
</comment>
<dbReference type="EC" id="1.7.2.2" evidence="14"/>
<evidence type="ECO:0000256" key="12">
    <source>
        <dbReference type="SAM" id="Phobius"/>
    </source>
</evidence>
<dbReference type="InterPro" id="IPR036280">
    <property type="entry name" value="Multihaem_cyt_sf"/>
</dbReference>
<dbReference type="GO" id="GO:0005886">
    <property type="term" value="C:plasma membrane"/>
    <property type="evidence" value="ECO:0007669"/>
    <property type="project" value="UniProtKB-SubCell"/>
</dbReference>
<organism evidence="14 15">
    <name type="scientific">Anaerobaca lacustris</name>
    <dbReference type="NCBI Taxonomy" id="3044600"/>
    <lineage>
        <taxon>Bacteria</taxon>
        <taxon>Pseudomonadati</taxon>
        <taxon>Planctomycetota</taxon>
        <taxon>Phycisphaerae</taxon>
        <taxon>Sedimentisphaerales</taxon>
        <taxon>Anaerobacaceae</taxon>
        <taxon>Anaerobaca</taxon>
    </lineage>
</organism>
<dbReference type="Gene3D" id="1.10.3820.10">
    <property type="entry name" value="Di-heme elbow motif domain"/>
    <property type="match status" value="1"/>
</dbReference>
<feature type="domain" description="NapC/NirT cytochrome c N-terminal" evidence="13">
    <location>
        <begin position="22"/>
        <end position="158"/>
    </location>
</feature>
<evidence type="ECO:0000313" key="15">
    <source>
        <dbReference type="Proteomes" id="UP001431776"/>
    </source>
</evidence>
<dbReference type="GO" id="GO:0009061">
    <property type="term" value="P:anaerobic respiration"/>
    <property type="evidence" value="ECO:0007669"/>
    <property type="project" value="TreeGrafter"/>
</dbReference>
<keyword evidence="8" id="KW-0249">Electron transport</keyword>
<gene>
    <name evidence="14" type="primary">nrfH</name>
    <name evidence="14" type="ORF">QJ522_08225</name>
</gene>
<evidence type="ECO:0000313" key="14">
    <source>
        <dbReference type="EMBL" id="MDI6449026.1"/>
    </source>
</evidence>
<keyword evidence="9 12" id="KW-1133">Transmembrane helix</keyword>
<keyword evidence="14" id="KW-0560">Oxidoreductase</keyword>
<evidence type="ECO:0000256" key="9">
    <source>
        <dbReference type="ARBA" id="ARBA00022989"/>
    </source>
</evidence>
<dbReference type="Pfam" id="PF03264">
    <property type="entry name" value="Cytochrom_NNT"/>
    <property type="match status" value="1"/>
</dbReference>
<dbReference type="Proteomes" id="UP001431776">
    <property type="component" value="Unassembled WGS sequence"/>
</dbReference>
<keyword evidence="6 12" id="KW-0812">Transmembrane</keyword>
<dbReference type="EMBL" id="JASCXX010000008">
    <property type="protein sequence ID" value="MDI6449026.1"/>
    <property type="molecule type" value="Genomic_DNA"/>
</dbReference>
<dbReference type="GO" id="GO:0009055">
    <property type="term" value="F:electron transfer activity"/>
    <property type="evidence" value="ECO:0007669"/>
    <property type="project" value="TreeGrafter"/>
</dbReference>
<evidence type="ECO:0000256" key="11">
    <source>
        <dbReference type="ARBA" id="ARBA00023136"/>
    </source>
</evidence>
<keyword evidence="15" id="KW-1185">Reference proteome</keyword>
<dbReference type="AlphaFoldDB" id="A0AAW6U058"/>
<dbReference type="InterPro" id="IPR017571">
    <property type="entry name" value="NrfH"/>
</dbReference>
<keyword evidence="11 12" id="KW-0472">Membrane</keyword>
<comment type="caution">
    <text evidence="14">The sequence shown here is derived from an EMBL/GenBank/DDBJ whole genome shotgun (WGS) entry which is preliminary data.</text>
</comment>
<evidence type="ECO:0000256" key="8">
    <source>
        <dbReference type="ARBA" id="ARBA00022982"/>
    </source>
</evidence>
<dbReference type="GO" id="GO:0042279">
    <property type="term" value="F:nitrite reductase (cytochrome, ammonia-forming) activity"/>
    <property type="evidence" value="ECO:0007669"/>
    <property type="project" value="UniProtKB-EC"/>
</dbReference>
<evidence type="ECO:0000256" key="1">
    <source>
        <dbReference type="ARBA" id="ARBA00004236"/>
    </source>
</evidence>
<evidence type="ECO:0000256" key="10">
    <source>
        <dbReference type="ARBA" id="ARBA00023004"/>
    </source>
</evidence>
<keyword evidence="7" id="KW-0479">Metal-binding</keyword>
<evidence type="ECO:0000256" key="6">
    <source>
        <dbReference type="ARBA" id="ARBA00022692"/>
    </source>
</evidence>
<dbReference type="InterPro" id="IPR005126">
    <property type="entry name" value="NapC/NirT_cyt_c_N"/>
</dbReference>
<accession>A0AAW6U058</accession>